<dbReference type="InterPro" id="IPR020846">
    <property type="entry name" value="MFS_dom"/>
</dbReference>
<gene>
    <name evidence="5" type="ORF">DFQ27_001745</name>
</gene>
<organism evidence="5 6">
    <name type="scientific">Actinomortierella ambigua</name>
    <dbReference type="NCBI Taxonomy" id="1343610"/>
    <lineage>
        <taxon>Eukaryota</taxon>
        <taxon>Fungi</taxon>
        <taxon>Fungi incertae sedis</taxon>
        <taxon>Mucoromycota</taxon>
        <taxon>Mortierellomycotina</taxon>
        <taxon>Mortierellomycetes</taxon>
        <taxon>Mortierellales</taxon>
        <taxon>Mortierellaceae</taxon>
        <taxon>Actinomortierella</taxon>
    </lineage>
</organism>
<evidence type="ECO:0000313" key="5">
    <source>
        <dbReference type="EMBL" id="KAG0263493.1"/>
    </source>
</evidence>
<dbReference type="OrthoDB" id="6499973at2759"/>
<feature type="transmembrane region" description="Helical" evidence="3">
    <location>
        <begin position="63"/>
        <end position="82"/>
    </location>
</feature>
<dbReference type="PANTHER" id="PTHR11360:SF284">
    <property type="entry name" value="EG:103B4.3 PROTEIN-RELATED"/>
    <property type="match status" value="1"/>
</dbReference>
<feature type="transmembrane region" description="Helical" evidence="3">
    <location>
        <begin position="188"/>
        <end position="211"/>
    </location>
</feature>
<comment type="caution">
    <text evidence="5">The sequence shown here is derived from an EMBL/GenBank/DDBJ whole genome shotgun (WGS) entry which is preliminary data.</text>
</comment>
<dbReference type="GO" id="GO:0016020">
    <property type="term" value="C:membrane"/>
    <property type="evidence" value="ECO:0007669"/>
    <property type="project" value="UniProtKB-SubCell"/>
</dbReference>
<protein>
    <recommendedName>
        <fullName evidence="4">Major facilitator superfamily (MFS) profile domain-containing protein</fullName>
    </recommendedName>
</protein>
<keyword evidence="6" id="KW-1185">Reference proteome</keyword>
<feature type="transmembrane region" description="Helical" evidence="3">
    <location>
        <begin position="128"/>
        <end position="147"/>
    </location>
</feature>
<dbReference type="InterPro" id="IPR036259">
    <property type="entry name" value="MFS_trans_sf"/>
</dbReference>
<reference evidence="5" key="1">
    <citation type="journal article" date="2020" name="Fungal Divers.">
        <title>Resolving the Mortierellaceae phylogeny through synthesis of multi-gene phylogenetics and phylogenomics.</title>
        <authorList>
            <person name="Vandepol N."/>
            <person name="Liber J."/>
            <person name="Desiro A."/>
            <person name="Na H."/>
            <person name="Kennedy M."/>
            <person name="Barry K."/>
            <person name="Grigoriev I.V."/>
            <person name="Miller A.N."/>
            <person name="O'Donnell K."/>
            <person name="Stajich J.E."/>
            <person name="Bonito G."/>
        </authorList>
    </citation>
    <scope>NUCLEOTIDE SEQUENCE</scope>
    <source>
        <strain evidence="5">BC1065</strain>
    </source>
</reference>
<keyword evidence="3" id="KW-0472">Membrane</keyword>
<evidence type="ECO:0000313" key="6">
    <source>
        <dbReference type="Proteomes" id="UP000807716"/>
    </source>
</evidence>
<dbReference type="InterPro" id="IPR011701">
    <property type="entry name" value="MFS"/>
</dbReference>
<evidence type="ECO:0000259" key="4">
    <source>
        <dbReference type="PROSITE" id="PS50850"/>
    </source>
</evidence>
<dbReference type="Pfam" id="PF07690">
    <property type="entry name" value="MFS_1"/>
    <property type="match status" value="1"/>
</dbReference>
<dbReference type="InterPro" id="IPR050327">
    <property type="entry name" value="Proton-linked_MCT"/>
</dbReference>
<comment type="subcellular location">
    <subcellularLocation>
        <location evidence="1">Membrane</location>
        <topology evidence="1">Multi-pass membrane protein</topology>
    </subcellularLocation>
</comment>
<sequence length="277" mass="29660">MRSGTASFLLKEFKPPSSVIDDGGYSEDQKRDMAAETVERTEQISVYGGSAVFRFRSIIQEPVFQALVAFQFLLSMAYLTPVYYMEVYATHIGISEQTGASIIGWFNAAAVVSGVVSGVLADRLSKSAMLIVANWVTCFAVLVIWPLSQSVGVFVVFALTYGVAFGAVSTVTPVMMADYYGPQRVSTILGTVFSFCSAGLIGGVLISGHLVEATQPKVRYLPLIIYAGTMFGMAAAMATLWAYLLQRKRRADACIAAATRHACEGPGTSGTTTSSND</sequence>
<dbReference type="AlphaFoldDB" id="A0A9P6U8A9"/>
<dbReference type="PROSITE" id="PS50850">
    <property type="entry name" value="MFS"/>
    <property type="match status" value="1"/>
</dbReference>
<comment type="similarity">
    <text evidence="2">Belongs to the major facilitator superfamily. Monocarboxylate porter (TC 2.A.1.13) family.</text>
</comment>
<feature type="domain" description="Major facilitator superfamily (MFS) profile" evidence="4">
    <location>
        <begin position="61"/>
        <end position="277"/>
    </location>
</feature>
<dbReference type="PANTHER" id="PTHR11360">
    <property type="entry name" value="MONOCARBOXYLATE TRANSPORTER"/>
    <property type="match status" value="1"/>
</dbReference>
<feature type="transmembrane region" description="Helical" evidence="3">
    <location>
        <begin position="223"/>
        <end position="245"/>
    </location>
</feature>
<keyword evidence="3" id="KW-0812">Transmembrane</keyword>
<keyword evidence="3" id="KW-1133">Transmembrane helix</keyword>
<name>A0A9P6U8A9_9FUNG</name>
<feature type="transmembrane region" description="Helical" evidence="3">
    <location>
        <begin position="153"/>
        <end position="176"/>
    </location>
</feature>
<evidence type="ECO:0000256" key="2">
    <source>
        <dbReference type="ARBA" id="ARBA00006727"/>
    </source>
</evidence>
<dbReference type="GO" id="GO:0022857">
    <property type="term" value="F:transmembrane transporter activity"/>
    <property type="evidence" value="ECO:0007669"/>
    <property type="project" value="InterPro"/>
</dbReference>
<evidence type="ECO:0000256" key="1">
    <source>
        <dbReference type="ARBA" id="ARBA00004141"/>
    </source>
</evidence>
<dbReference type="Gene3D" id="1.20.1250.20">
    <property type="entry name" value="MFS general substrate transporter like domains"/>
    <property type="match status" value="1"/>
</dbReference>
<dbReference type="EMBL" id="JAAAJB010000160">
    <property type="protein sequence ID" value="KAG0263493.1"/>
    <property type="molecule type" value="Genomic_DNA"/>
</dbReference>
<dbReference type="SUPFAM" id="SSF103473">
    <property type="entry name" value="MFS general substrate transporter"/>
    <property type="match status" value="1"/>
</dbReference>
<evidence type="ECO:0000256" key="3">
    <source>
        <dbReference type="SAM" id="Phobius"/>
    </source>
</evidence>
<proteinExistence type="inferred from homology"/>
<dbReference type="Proteomes" id="UP000807716">
    <property type="component" value="Unassembled WGS sequence"/>
</dbReference>
<accession>A0A9P6U8A9</accession>
<feature type="transmembrane region" description="Helical" evidence="3">
    <location>
        <begin position="102"/>
        <end position="121"/>
    </location>
</feature>